<sequence length="290" mass="32397">MGDMTVTNQVSTMSGDIFAISTRSDLFLVSAGDEKQQTVFKRLRICRGADITSQRLRQYVERMRHGRLSHPNISRALELCTDGSILGTLMPLYTPGNVIQYLQRYPGSTDRERIDFAADFLKGLAFLHEKDITHDNIRGENIVIDDTRRALLCDAQYKTMVAGDADPPYVHLDSSCRWTAPEKLFNEEPRAMPAPANKAADMYAAGLTIVQMWTLLPPFAHIRRDLAVVVMLKQLVDGTIAAIDRPDKVPVAVWSILKDCLSTVPSLRPSAQALLARIEIIQQAQNDDES</sequence>
<organism evidence="4 5">
    <name type="scientific">Athelia psychrophila</name>
    <dbReference type="NCBI Taxonomy" id="1759441"/>
    <lineage>
        <taxon>Eukaryota</taxon>
        <taxon>Fungi</taxon>
        <taxon>Dikarya</taxon>
        <taxon>Basidiomycota</taxon>
        <taxon>Agaricomycotina</taxon>
        <taxon>Agaricomycetes</taxon>
        <taxon>Agaricomycetidae</taxon>
        <taxon>Atheliales</taxon>
        <taxon>Atheliaceae</taxon>
        <taxon>Athelia</taxon>
    </lineage>
</organism>
<dbReference type="PROSITE" id="PS50011">
    <property type="entry name" value="PROTEIN_KINASE_DOM"/>
    <property type="match status" value="1"/>
</dbReference>
<protein>
    <submittedName>
        <fullName evidence="4">Kinase-like protein</fullName>
    </submittedName>
</protein>
<dbReference type="AlphaFoldDB" id="A0A167XBN3"/>
<dbReference type="InterPro" id="IPR000719">
    <property type="entry name" value="Prot_kinase_dom"/>
</dbReference>
<dbReference type="SUPFAM" id="SSF56112">
    <property type="entry name" value="Protein kinase-like (PK-like)"/>
    <property type="match status" value="1"/>
</dbReference>
<keyword evidence="5" id="KW-1185">Reference proteome</keyword>
<proteinExistence type="predicted"/>
<reference evidence="4 5" key="1">
    <citation type="journal article" date="2016" name="Mol. Biol. Evol.">
        <title>Comparative Genomics of Early-Diverging Mushroom-Forming Fungi Provides Insights into the Origins of Lignocellulose Decay Capabilities.</title>
        <authorList>
            <person name="Nagy L.G."/>
            <person name="Riley R."/>
            <person name="Tritt A."/>
            <person name="Adam C."/>
            <person name="Daum C."/>
            <person name="Floudas D."/>
            <person name="Sun H."/>
            <person name="Yadav J.S."/>
            <person name="Pangilinan J."/>
            <person name="Larsson K.H."/>
            <person name="Matsuura K."/>
            <person name="Barry K."/>
            <person name="Labutti K."/>
            <person name="Kuo R."/>
            <person name="Ohm R.A."/>
            <person name="Bhattacharya S.S."/>
            <person name="Shirouzu T."/>
            <person name="Yoshinaga Y."/>
            <person name="Martin F.M."/>
            <person name="Grigoriev I.V."/>
            <person name="Hibbett D.S."/>
        </authorList>
    </citation>
    <scope>NUCLEOTIDE SEQUENCE [LARGE SCALE GENOMIC DNA]</scope>
    <source>
        <strain evidence="4 5">CBS 109695</strain>
    </source>
</reference>
<dbReference type="PANTHER" id="PTHR44329">
    <property type="entry name" value="SERINE/THREONINE-PROTEIN KINASE TNNI3K-RELATED"/>
    <property type="match status" value="1"/>
</dbReference>
<dbReference type="EMBL" id="KV417764">
    <property type="protein sequence ID" value="KZP07040.1"/>
    <property type="molecule type" value="Genomic_DNA"/>
</dbReference>
<dbReference type="PANTHER" id="PTHR44329:SF298">
    <property type="entry name" value="MIXED LINEAGE KINASE DOMAIN-LIKE PROTEIN"/>
    <property type="match status" value="1"/>
</dbReference>
<dbReference type="InterPro" id="IPR051681">
    <property type="entry name" value="Ser/Thr_Kinases-Pseudokinases"/>
</dbReference>
<dbReference type="GO" id="GO:0005524">
    <property type="term" value="F:ATP binding"/>
    <property type="evidence" value="ECO:0007669"/>
    <property type="project" value="UniProtKB-KW"/>
</dbReference>
<feature type="domain" description="Protein kinase" evidence="3">
    <location>
        <begin position="1"/>
        <end position="281"/>
    </location>
</feature>
<keyword evidence="1" id="KW-0547">Nucleotide-binding</keyword>
<dbReference type="Pfam" id="PF00069">
    <property type="entry name" value="Pkinase"/>
    <property type="match status" value="1"/>
</dbReference>
<dbReference type="Gene3D" id="1.10.510.10">
    <property type="entry name" value="Transferase(Phosphotransferase) domain 1"/>
    <property type="match status" value="1"/>
</dbReference>
<dbReference type="GO" id="GO:0004674">
    <property type="term" value="F:protein serine/threonine kinase activity"/>
    <property type="evidence" value="ECO:0007669"/>
    <property type="project" value="TreeGrafter"/>
</dbReference>
<dbReference type="Proteomes" id="UP000076532">
    <property type="component" value="Unassembled WGS sequence"/>
</dbReference>
<gene>
    <name evidence="4" type="ORF">FIBSPDRAFT_1053215</name>
</gene>
<dbReference type="STRING" id="436010.A0A167XBN3"/>
<evidence type="ECO:0000313" key="4">
    <source>
        <dbReference type="EMBL" id="KZP07040.1"/>
    </source>
</evidence>
<evidence type="ECO:0000256" key="1">
    <source>
        <dbReference type="ARBA" id="ARBA00022741"/>
    </source>
</evidence>
<dbReference type="OrthoDB" id="3260955at2759"/>
<evidence type="ECO:0000256" key="2">
    <source>
        <dbReference type="ARBA" id="ARBA00022840"/>
    </source>
</evidence>
<name>A0A167XBN3_9AGAM</name>
<evidence type="ECO:0000313" key="5">
    <source>
        <dbReference type="Proteomes" id="UP000076532"/>
    </source>
</evidence>
<keyword evidence="2" id="KW-0067">ATP-binding</keyword>
<evidence type="ECO:0000259" key="3">
    <source>
        <dbReference type="PROSITE" id="PS50011"/>
    </source>
</evidence>
<dbReference type="InterPro" id="IPR011009">
    <property type="entry name" value="Kinase-like_dom_sf"/>
</dbReference>
<accession>A0A167XBN3</accession>